<evidence type="ECO:0000256" key="5">
    <source>
        <dbReference type="ARBA" id="ARBA00022806"/>
    </source>
</evidence>
<evidence type="ECO:0000313" key="15">
    <source>
        <dbReference type="EMBL" id="NAW50879.1"/>
    </source>
</evidence>
<dbReference type="PROSITE" id="PS51195">
    <property type="entry name" value="Q_MOTIF"/>
    <property type="match status" value="1"/>
</dbReference>
<dbReference type="GO" id="GO:0003676">
    <property type="term" value="F:nucleic acid binding"/>
    <property type="evidence" value="ECO:0007669"/>
    <property type="project" value="InterPro"/>
</dbReference>
<keyword evidence="4 11" id="KW-0378">Hydrolase</keyword>
<gene>
    <name evidence="15" type="ORF">GNY06_05655</name>
</gene>
<dbReference type="GO" id="GO:0005829">
    <property type="term" value="C:cytosol"/>
    <property type="evidence" value="ECO:0007669"/>
    <property type="project" value="TreeGrafter"/>
</dbReference>
<dbReference type="AlphaFoldDB" id="A0A845PRI2"/>
<evidence type="ECO:0000259" key="14">
    <source>
        <dbReference type="PROSITE" id="PS51195"/>
    </source>
</evidence>
<dbReference type="InterPro" id="IPR014001">
    <property type="entry name" value="Helicase_ATP-bd"/>
</dbReference>
<dbReference type="InterPro" id="IPR014014">
    <property type="entry name" value="RNA_helicase_DEAD_Q_motif"/>
</dbReference>
<dbReference type="PROSITE" id="PS00039">
    <property type="entry name" value="DEAD_ATP_HELICASE"/>
    <property type="match status" value="1"/>
</dbReference>
<evidence type="ECO:0000256" key="7">
    <source>
        <dbReference type="ARBA" id="ARBA00038437"/>
    </source>
</evidence>
<dbReference type="PROSITE" id="PS51194">
    <property type="entry name" value="HELICASE_CTER"/>
    <property type="match status" value="1"/>
</dbReference>
<evidence type="ECO:0000313" key="16">
    <source>
        <dbReference type="Proteomes" id="UP000553459"/>
    </source>
</evidence>
<evidence type="ECO:0000256" key="6">
    <source>
        <dbReference type="ARBA" id="ARBA00022840"/>
    </source>
</evidence>
<evidence type="ECO:0000256" key="10">
    <source>
        <dbReference type="PROSITE-ProRule" id="PRU00552"/>
    </source>
</evidence>
<dbReference type="GO" id="GO:0003724">
    <property type="term" value="F:RNA helicase activity"/>
    <property type="evidence" value="ECO:0007669"/>
    <property type="project" value="UniProtKB-EC"/>
</dbReference>
<dbReference type="Proteomes" id="UP000553459">
    <property type="component" value="Unassembled WGS sequence"/>
</dbReference>
<comment type="catalytic activity">
    <reaction evidence="8">
        <text>ATP + H2O = ADP + phosphate + H(+)</text>
        <dbReference type="Rhea" id="RHEA:13065"/>
        <dbReference type="ChEBI" id="CHEBI:15377"/>
        <dbReference type="ChEBI" id="CHEBI:15378"/>
        <dbReference type="ChEBI" id="CHEBI:30616"/>
        <dbReference type="ChEBI" id="CHEBI:43474"/>
        <dbReference type="ChEBI" id="CHEBI:456216"/>
        <dbReference type="EC" id="3.6.4.13"/>
    </reaction>
</comment>
<dbReference type="Gene3D" id="3.40.50.300">
    <property type="entry name" value="P-loop containing nucleotide triphosphate hydrolases"/>
    <property type="match status" value="2"/>
</dbReference>
<dbReference type="GO" id="GO:0042255">
    <property type="term" value="P:ribosome assembly"/>
    <property type="evidence" value="ECO:0007669"/>
    <property type="project" value="UniProtKB-ARBA"/>
</dbReference>
<dbReference type="PANTHER" id="PTHR47959">
    <property type="entry name" value="ATP-DEPENDENT RNA HELICASE RHLE-RELATED"/>
    <property type="match status" value="1"/>
</dbReference>
<evidence type="ECO:0000259" key="13">
    <source>
        <dbReference type="PROSITE" id="PS51194"/>
    </source>
</evidence>
<dbReference type="PROSITE" id="PS51192">
    <property type="entry name" value="HELICASE_ATP_BIND_1"/>
    <property type="match status" value="1"/>
</dbReference>
<protein>
    <recommendedName>
        <fullName evidence="9">DEAD-box ATP-dependent RNA helicase RhpA</fullName>
        <ecNumber evidence="1">3.6.4.13</ecNumber>
    </recommendedName>
</protein>
<dbReference type="GO" id="GO:0009266">
    <property type="term" value="P:response to temperature stimulus"/>
    <property type="evidence" value="ECO:0007669"/>
    <property type="project" value="UniProtKB-ARBA"/>
</dbReference>
<proteinExistence type="inferred from homology"/>
<keyword evidence="3 11" id="KW-0547">Nucleotide-binding</keyword>
<evidence type="ECO:0000256" key="4">
    <source>
        <dbReference type="ARBA" id="ARBA00022801"/>
    </source>
</evidence>
<dbReference type="SMART" id="SM00487">
    <property type="entry name" value="DEXDc"/>
    <property type="match status" value="1"/>
</dbReference>
<comment type="caution">
    <text evidence="15">The sequence shown here is derived from an EMBL/GenBank/DDBJ whole genome shotgun (WGS) entry which is preliminary data.</text>
</comment>
<dbReference type="InterPro" id="IPR000629">
    <property type="entry name" value="RNA-helicase_DEAD-box_CS"/>
</dbReference>
<dbReference type="InterPro" id="IPR027417">
    <property type="entry name" value="P-loop_NTPase"/>
</dbReference>
<keyword evidence="2" id="KW-0963">Cytoplasm</keyword>
<dbReference type="SUPFAM" id="SSF52540">
    <property type="entry name" value="P-loop containing nucleoside triphosphate hydrolases"/>
    <property type="match status" value="1"/>
</dbReference>
<evidence type="ECO:0000256" key="9">
    <source>
        <dbReference type="ARBA" id="ARBA00074363"/>
    </source>
</evidence>
<dbReference type="InterPro" id="IPR011545">
    <property type="entry name" value="DEAD/DEAH_box_helicase_dom"/>
</dbReference>
<dbReference type="GO" id="GO:0016787">
    <property type="term" value="F:hydrolase activity"/>
    <property type="evidence" value="ECO:0007669"/>
    <property type="project" value="UniProtKB-KW"/>
</dbReference>
<dbReference type="PANTHER" id="PTHR47959:SF13">
    <property type="entry name" value="ATP-DEPENDENT RNA HELICASE RHLE"/>
    <property type="match status" value="1"/>
</dbReference>
<dbReference type="SMART" id="SM00490">
    <property type="entry name" value="HELICc"/>
    <property type="match status" value="1"/>
</dbReference>
<dbReference type="InterPro" id="IPR044742">
    <property type="entry name" value="DEAD/DEAH_RhlB"/>
</dbReference>
<organism evidence="15 16">
    <name type="scientific">Elizabethkingia argenteiflava</name>
    <dbReference type="NCBI Taxonomy" id="2681556"/>
    <lineage>
        <taxon>Bacteria</taxon>
        <taxon>Pseudomonadati</taxon>
        <taxon>Bacteroidota</taxon>
        <taxon>Flavobacteriia</taxon>
        <taxon>Flavobacteriales</taxon>
        <taxon>Weeksellaceae</taxon>
        <taxon>Elizabethkingia</taxon>
    </lineage>
</organism>
<dbReference type="RefSeq" id="WP_166519178.1">
    <property type="nucleotide sequence ID" value="NZ_JAAABJ010000475.1"/>
</dbReference>
<dbReference type="Pfam" id="PF00270">
    <property type="entry name" value="DEAD"/>
    <property type="match status" value="1"/>
</dbReference>
<comment type="similarity">
    <text evidence="7 11">Belongs to the DEAD box helicase family.</text>
</comment>
<evidence type="ECO:0000256" key="1">
    <source>
        <dbReference type="ARBA" id="ARBA00012552"/>
    </source>
</evidence>
<keyword evidence="5 11" id="KW-0347">Helicase</keyword>
<dbReference type="GO" id="GO:0005524">
    <property type="term" value="F:ATP binding"/>
    <property type="evidence" value="ECO:0007669"/>
    <property type="project" value="UniProtKB-KW"/>
</dbReference>
<dbReference type="CDD" id="cd18787">
    <property type="entry name" value="SF2_C_DEAD"/>
    <property type="match status" value="1"/>
</dbReference>
<feature type="domain" description="Helicase ATP-binding" evidence="12">
    <location>
        <begin position="32"/>
        <end position="205"/>
    </location>
</feature>
<dbReference type="EC" id="3.6.4.13" evidence="1"/>
<evidence type="ECO:0000256" key="8">
    <source>
        <dbReference type="ARBA" id="ARBA00047984"/>
    </source>
</evidence>
<accession>A0A845PRI2</accession>
<name>A0A845PRI2_9FLAO</name>
<dbReference type="CDD" id="cd00268">
    <property type="entry name" value="DEADc"/>
    <property type="match status" value="1"/>
</dbReference>
<evidence type="ECO:0000259" key="12">
    <source>
        <dbReference type="PROSITE" id="PS51192"/>
    </source>
</evidence>
<evidence type="ECO:0000256" key="3">
    <source>
        <dbReference type="ARBA" id="ARBA00022741"/>
    </source>
</evidence>
<dbReference type="EMBL" id="JAAABJ010000475">
    <property type="protein sequence ID" value="NAW50879.1"/>
    <property type="molecule type" value="Genomic_DNA"/>
</dbReference>
<feature type="domain" description="DEAD-box RNA helicase Q" evidence="14">
    <location>
        <begin position="1"/>
        <end position="29"/>
    </location>
</feature>
<dbReference type="FunFam" id="3.40.50.300:FF:000108">
    <property type="entry name" value="ATP-dependent RNA helicase RhlE"/>
    <property type="match status" value="1"/>
</dbReference>
<sequence length="375" mass="42151">MNFKNLNLIDPIIRAITEGGYSKPTEIQHSAIPHVLDGKDIIACAQTGTGKTAAFAIPILQLLKNNKKEHRNVRALILTPTRELAIQIETNFKQYSKYLNLSQLSIFGGVKPQQQITALKKRTDTLIATPGRLLDLIGQGLVDLSKIEIFVLDEADRMLDMGFVNDVKKIIKLLPKVRQTLFFSATMPEETRKFANTILKQPLEVKVSPVSSTAKTVQQSVYFVEKRDKTQLLINLLKEQPLKRSLIFTRTKHGADKLVKKLRLSGLKAAAIHGNKSQNARQQTLEDFKQERTLILIATDIASRGIDISELSHVINYEIPNIPETYVHRIGRTGRAGTEGRAVSFCDREERVHLKNIQKLTGSTIVEVKYNQSLN</sequence>
<evidence type="ECO:0000256" key="11">
    <source>
        <dbReference type="RuleBase" id="RU000492"/>
    </source>
</evidence>
<feature type="short sequence motif" description="Q motif" evidence="10">
    <location>
        <begin position="1"/>
        <end position="29"/>
    </location>
</feature>
<dbReference type="Pfam" id="PF00271">
    <property type="entry name" value="Helicase_C"/>
    <property type="match status" value="1"/>
</dbReference>
<evidence type="ECO:0000256" key="2">
    <source>
        <dbReference type="ARBA" id="ARBA00022490"/>
    </source>
</evidence>
<keyword evidence="6 11" id="KW-0067">ATP-binding</keyword>
<keyword evidence="16" id="KW-1185">Reference proteome</keyword>
<feature type="domain" description="Helicase C-terminal" evidence="13">
    <location>
        <begin position="228"/>
        <end position="375"/>
    </location>
</feature>
<dbReference type="InterPro" id="IPR001650">
    <property type="entry name" value="Helicase_C-like"/>
</dbReference>
<dbReference type="InterPro" id="IPR050079">
    <property type="entry name" value="DEAD_box_RNA_helicase"/>
</dbReference>
<reference evidence="15 16" key="1">
    <citation type="submission" date="2019-11" db="EMBL/GenBank/DDBJ databases">
        <title>Characterization of Elizabethkingia argenteiflava sp. nov., isolated from inner surface of Soybean Pods.</title>
        <authorList>
            <person name="Mo S."/>
        </authorList>
    </citation>
    <scope>NUCLEOTIDE SEQUENCE [LARGE SCALE GENOMIC DNA]</scope>
    <source>
        <strain evidence="15 16">YB22</strain>
    </source>
</reference>